<organism evidence="2 3">
    <name type="scientific">Chondrus crispus</name>
    <name type="common">Carrageen Irish moss</name>
    <name type="synonym">Polymorpha crispa</name>
    <dbReference type="NCBI Taxonomy" id="2769"/>
    <lineage>
        <taxon>Eukaryota</taxon>
        <taxon>Rhodophyta</taxon>
        <taxon>Florideophyceae</taxon>
        <taxon>Rhodymeniophycidae</taxon>
        <taxon>Gigartinales</taxon>
        <taxon>Gigartinaceae</taxon>
        <taxon>Chondrus</taxon>
    </lineage>
</organism>
<sequence>MHDARPFRNSRLPSTAWLYCARSVQPSAASASTILHVEEEQKAYPGTAPPHLAPKKNLSDQNHLTRDDLRLLGLANGSHPGLSLQQGALRRLVNAKPDGGKWDQPCGPSQRALEQTSQALGPSDLREHIHDALVLPRAAGGRLGHEPRLGQIQGGSEKAGEAARNAAHENLLPRRELVLAHEGAHCAFELAVQAELEHSVRDIPEQGGRIAGIKRGGALRAGDSGDGGAQARVHISLQALLEQLAGDHDDGAAHECHGGARELDGGRTGAVREEVGGELGEGLEGGEFDGAGRDLGRQADGKALVQRGQAARRQHGGEGGEGRAALRPRRLHDGLHRVQRVHRGHRRFKISI</sequence>
<keyword evidence="3" id="KW-1185">Reference proteome</keyword>
<gene>
    <name evidence="2" type="ORF">CHC_T00006850001</name>
</gene>
<protein>
    <submittedName>
        <fullName evidence="2">Uncharacterized protein</fullName>
    </submittedName>
</protein>
<proteinExistence type="predicted"/>
<evidence type="ECO:0000313" key="3">
    <source>
        <dbReference type="Proteomes" id="UP000012073"/>
    </source>
</evidence>
<dbReference type="KEGG" id="ccp:CHC_T00006850001"/>
<dbReference type="Gramene" id="CDF39871">
    <property type="protein sequence ID" value="CDF39871"/>
    <property type="gene ID" value="CHC_T00006850001"/>
</dbReference>
<accession>R7QQV9</accession>
<name>R7QQV9_CHOCR</name>
<dbReference type="Proteomes" id="UP000012073">
    <property type="component" value="Unassembled WGS sequence"/>
</dbReference>
<dbReference type="AlphaFoldDB" id="R7QQV9"/>
<dbReference type="GeneID" id="17317898"/>
<dbReference type="RefSeq" id="XP_005710165.1">
    <property type="nucleotide sequence ID" value="XM_005710108.1"/>
</dbReference>
<dbReference type="EMBL" id="HG002086">
    <property type="protein sequence ID" value="CDF39871.1"/>
    <property type="molecule type" value="Genomic_DNA"/>
</dbReference>
<reference evidence="3" key="1">
    <citation type="journal article" date="2013" name="Proc. Natl. Acad. Sci. U.S.A.">
        <title>Genome structure and metabolic features in the red seaweed Chondrus crispus shed light on evolution of the Archaeplastida.</title>
        <authorList>
            <person name="Collen J."/>
            <person name="Porcel B."/>
            <person name="Carre W."/>
            <person name="Ball S.G."/>
            <person name="Chaparro C."/>
            <person name="Tonon T."/>
            <person name="Barbeyron T."/>
            <person name="Michel G."/>
            <person name="Noel B."/>
            <person name="Valentin K."/>
            <person name="Elias M."/>
            <person name="Artiguenave F."/>
            <person name="Arun A."/>
            <person name="Aury J.M."/>
            <person name="Barbosa-Neto J.F."/>
            <person name="Bothwell J.H."/>
            <person name="Bouget F.Y."/>
            <person name="Brillet L."/>
            <person name="Cabello-Hurtado F."/>
            <person name="Capella-Gutierrez S."/>
            <person name="Charrier B."/>
            <person name="Cladiere L."/>
            <person name="Cock J.M."/>
            <person name="Coelho S.M."/>
            <person name="Colleoni C."/>
            <person name="Czjzek M."/>
            <person name="Da Silva C."/>
            <person name="Delage L."/>
            <person name="Denoeud F."/>
            <person name="Deschamps P."/>
            <person name="Dittami S.M."/>
            <person name="Gabaldon T."/>
            <person name="Gachon C.M."/>
            <person name="Groisillier A."/>
            <person name="Herve C."/>
            <person name="Jabbari K."/>
            <person name="Katinka M."/>
            <person name="Kloareg B."/>
            <person name="Kowalczyk N."/>
            <person name="Labadie K."/>
            <person name="Leblanc C."/>
            <person name="Lopez P.J."/>
            <person name="McLachlan D.H."/>
            <person name="Meslet-Cladiere L."/>
            <person name="Moustafa A."/>
            <person name="Nehr Z."/>
            <person name="Nyvall Collen P."/>
            <person name="Panaud O."/>
            <person name="Partensky F."/>
            <person name="Poulain J."/>
            <person name="Rensing S.A."/>
            <person name="Rousvoal S."/>
            <person name="Samson G."/>
            <person name="Symeonidi A."/>
            <person name="Weissenbach J."/>
            <person name="Zambounis A."/>
            <person name="Wincker P."/>
            <person name="Boyen C."/>
        </authorList>
    </citation>
    <scope>NUCLEOTIDE SEQUENCE [LARGE SCALE GENOMIC DNA]</scope>
    <source>
        <strain evidence="3">cv. Stackhouse</strain>
    </source>
</reference>
<feature type="region of interest" description="Disordered" evidence="1">
    <location>
        <begin position="307"/>
        <end position="332"/>
    </location>
</feature>
<evidence type="ECO:0000313" key="2">
    <source>
        <dbReference type="EMBL" id="CDF39871.1"/>
    </source>
</evidence>
<evidence type="ECO:0000256" key="1">
    <source>
        <dbReference type="SAM" id="MobiDB-lite"/>
    </source>
</evidence>